<evidence type="ECO:0000313" key="3">
    <source>
        <dbReference type="Proteomes" id="UP000061569"/>
    </source>
</evidence>
<dbReference type="STRING" id="69.GLE_2698"/>
<dbReference type="KEGG" id="lez:GLE_2698"/>
<evidence type="ECO:0000259" key="1">
    <source>
        <dbReference type="Pfam" id="PF05048"/>
    </source>
</evidence>
<dbReference type="Proteomes" id="UP000061569">
    <property type="component" value="Chromosome"/>
</dbReference>
<dbReference type="EMBL" id="CP013140">
    <property type="protein sequence ID" value="ALN58046.1"/>
    <property type="molecule type" value="Genomic_DNA"/>
</dbReference>
<gene>
    <name evidence="2" type="ORF">GLE_2698</name>
</gene>
<dbReference type="InterPro" id="IPR012334">
    <property type="entry name" value="Pectin_lyas_fold"/>
</dbReference>
<dbReference type="InterPro" id="IPR011050">
    <property type="entry name" value="Pectin_lyase_fold/virulence"/>
</dbReference>
<dbReference type="Gene3D" id="2.160.20.10">
    <property type="entry name" value="Single-stranded right-handed beta-helix, Pectin lyase-like"/>
    <property type="match status" value="1"/>
</dbReference>
<dbReference type="Pfam" id="PF05048">
    <property type="entry name" value="NosD"/>
    <property type="match status" value="1"/>
</dbReference>
<name>A0A0S2DHW3_LYSEN</name>
<proteinExistence type="predicted"/>
<reference evidence="2 3" key="1">
    <citation type="submission" date="2015-11" db="EMBL/GenBank/DDBJ databases">
        <title>Genome sequences of Lysobacter enzymogenes strain C3 and Lysobacter antibioticus ATCC 29479.</title>
        <authorList>
            <person name="Kobayashi D.Y."/>
        </authorList>
    </citation>
    <scope>NUCLEOTIDE SEQUENCE [LARGE SCALE GENOMIC DNA]</scope>
    <source>
        <strain evidence="2 3">C3</strain>
    </source>
</reference>
<protein>
    <recommendedName>
        <fullName evidence="1">Periplasmic copper-binding protein NosD beta helix domain-containing protein</fullName>
    </recommendedName>
</protein>
<evidence type="ECO:0000313" key="2">
    <source>
        <dbReference type="EMBL" id="ALN58046.1"/>
    </source>
</evidence>
<sequence length="269" mass="28913">MRLLPLAAFAAAACLFAAPALACDTVLPPEQRDIDAPGKYCLAANRENPIRINASDVELDCRGRTLTHRDDEPWVNEGVHLRGGSRAVVRNCRLVGWTLSMVVDQYADAQLLNNTVLANGPAISVHGTDRAGGDGLKLTGNRIFYYDAREGSEWAIALNHSPAPALTNNLVAGFRGYAAIMLNRAADAQLTGNQLLDLNEGGAAAVRMEQSPRARLVHNTVMLRRGVSAKGLVGASDATCIENVFVNVVDSGFELCSVRRHNVDQINND</sequence>
<feature type="domain" description="Periplasmic copper-binding protein NosD beta helix" evidence="1">
    <location>
        <begin position="75"/>
        <end position="248"/>
    </location>
</feature>
<dbReference type="SUPFAM" id="SSF51126">
    <property type="entry name" value="Pectin lyase-like"/>
    <property type="match status" value="1"/>
</dbReference>
<dbReference type="PATRIC" id="fig|69.6.peg.2657"/>
<organism evidence="2 3">
    <name type="scientific">Lysobacter enzymogenes</name>
    <dbReference type="NCBI Taxonomy" id="69"/>
    <lineage>
        <taxon>Bacteria</taxon>
        <taxon>Pseudomonadati</taxon>
        <taxon>Pseudomonadota</taxon>
        <taxon>Gammaproteobacteria</taxon>
        <taxon>Lysobacterales</taxon>
        <taxon>Lysobacteraceae</taxon>
        <taxon>Lysobacter</taxon>
    </lineage>
</organism>
<accession>A0A0S2DHW3</accession>
<dbReference type="AlphaFoldDB" id="A0A0S2DHW3"/>
<dbReference type="InterPro" id="IPR007742">
    <property type="entry name" value="NosD_dom"/>
</dbReference>
<dbReference type="OrthoDB" id="6020340at2"/>